<sequence length="77" mass="7435">MKKLELDPLSLDKETIALLDEKQLQEIIGGQAAAPGTSTGCGSGGSTCGATQTTTAGGSTGCGSGGSTCSAQATIDQ</sequence>
<dbReference type="EMBL" id="CP063145">
    <property type="protein sequence ID" value="QOR73745.1"/>
    <property type="molecule type" value="Genomic_DNA"/>
</dbReference>
<protein>
    <submittedName>
        <fullName evidence="2">Class I lanthipeptide</fullName>
    </submittedName>
</protein>
<organism evidence="2 3">
    <name type="scientific">Cruoricaptor ignavus</name>
    <dbReference type="NCBI Taxonomy" id="1118202"/>
    <lineage>
        <taxon>Bacteria</taxon>
        <taxon>Pseudomonadati</taxon>
        <taxon>Bacteroidota</taxon>
        <taxon>Flavobacteriia</taxon>
        <taxon>Flavobacteriales</taxon>
        <taxon>Weeksellaceae</taxon>
        <taxon>Cruoricaptor</taxon>
    </lineage>
</organism>
<name>A0A7M1T1R5_9FLAO</name>
<gene>
    <name evidence="2" type="ORF">IMZ16_09570</name>
</gene>
<dbReference type="RefSeq" id="WP_193439852.1">
    <property type="nucleotide sequence ID" value="NZ_CP063145.1"/>
</dbReference>
<accession>A0A7M1T1R5</accession>
<dbReference type="NCBIfam" id="TIGR01847">
    <property type="entry name" value="bacteriocin_sig"/>
    <property type="match status" value="1"/>
</dbReference>
<dbReference type="KEGG" id="civ:IMZ16_09570"/>
<dbReference type="InterPro" id="IPR058238">
    <property type="entry name" value="Lant_leader_dom"/>
</dbReference>
<evidence type="ECO:0000313" key="3">
    <source>
        <dbReference type="Proteomes" id="UP000593605"/>
    </source>
</evidence>
<evidence type="ECO:0000256" key="1">
    <source>
        <dbReference type="SAM" id="MobiDB-lite"/>
    </source>
</evidence>
<reference evidence="2 3" key="1">
    <citation type="submission" date="2020-10" db="EMBL/GenBank/DDBJ databases">
        <title>Complete genome of Cruoricapor ignavus strain M1214 isolated from the blood culture of a febrile patient.</title>
        <authorList>
            <person name="Guglielmino C.J.D."/>
        </authorList>
    </citation>
    <scope>NUCLEOTIDE SEQUENCE [LARGE SCALE GENOMIC DNA]</scope>
    <source>
        <strain evidence="2 3">M1214</strain>
    </source>
</reference>
<proteinExistence type="predicted"/>
<dbReference type="Proteomes" id="UP000593605">
    <property type="component" value="Chromosome"/>
</dbReference>
<dbReference type="AlphaFoldDB" id="A0A7M1T1R5"/>
<feature type="region of interest" description="Disordered" evidence="1">
    <location>
        <begin position="55"/>
        <end position="77"/>
    </location>
</feature>
<dbReference type="InterPro" id="IPR010133">
    <property type="entry name" value="Bacteriocin_signal_seq"/>
</dbReference>
<evidence type="ECO:0000313" key="2">
    <source>
        <dbReference type="EMBL" id="QOR73745.1"/>
    </source>
</evidence>
<feature type="compositionally biased region" description="Low complexity" evidence="1">
    <location>
        <begin position="67"/>
        <end position="77"/>
    </location>
</feature>
<dbReference type="NCBIfam" id="NF038153">
    <property type="entry name" value="lant_leader_L1a"/>
    <property type="match status" value="1"/>
</dbReference>